<keyword evidence="5" id="KW-0418">Kinase</keyword>
<dbReference type="InterPro" id="IPR011994">
    <property type="entry name" value="Cytidylate_kinase_dom"/>
</dbReference>
<evidence type="ECO:0000259" key="9">
    <source>
        <dbReference type="Pfam" id="PF02224"/>
    </source>
</evidence>
<accession>A0A381RE35</accession>
<organism evidence="10">
    <name type="scientific">marine metagenome</name>
    <dbReference type="NCBI Taxonomy" id="408172"/>
    <lineage>
        <taxon>unclassified sequences</taxon>
        <taxon>metagenomes</taxon>
        <taxon>ecological metagenomes</taxon>
    </lineage>
</organism>
<comment type="similarity">
    <text evidence="1">Belongs to the cytidylate kinase family. Type 1 subfamily.</text>
</comment>
<dbReference type="HAMAP" id="MF_00238">
    <property type="entry name" value="Cytidyl_kinase_type1"/>
    <property type="match status" value="1"/>
</dbReference>
<dbReference type="NCBIfam" id="TIGR00017">
    <property type="entry name" value="cmk"/>
    <property type="match status" value="1"/>
</dbReference>
<evidence type="ECO:0000256" key="5">
    <source>
        <dbReference type="ARBA" id="ARBA00022777"/>
    </source>
</evidence>
<dbReference type="Pfam" id="PF02224">
    <property type="entry name" value="Cytidylate_kin"/>
    <property type="match status" value="1"/>
</dbReference>
<evidence type="ECO:0000256" key="6">
    <source>
        <dbReference type="ARBA" id="ARBA00022840"/>
    </source>
</evidence>
<keyword evidence="4" id="KW-0547">Nucleotide-binding</keyword>
<comment type="catalytic activity">
    <reaction evidence="8">
        <text>CMP + ATP = CDP + ADP</text>
        <dbReference type="Rhea" id="RHEA:11600"/>
        <dbReference type="ChEBI" id="CHEBI:30616"/>
        <dbReference type="ChEBI" id="CHEBI:58069"/>
        <dbReference type="ChEBI" id="CHEBI:60377"/>
        <dbReference type="ChEBI" id="CHEBI:456216"/>
        <dbReference type="EC" id="2.7.4.25"/>
    </reaction>
</comment>
<dbReference type="GO" id="GO:0006139">
    <property type="term" value="P:nucleobase-containing compound metabolic process"/>
    <property type="evidence" value="ECO:0007669"/>
    <property type="project" value="InterPro"/>
</dbReference>
<name>A0A381RE35_9ZZZZ</name>
<dbReference type="SUPFAM" id="SSF52540">
    <property type="entry name" value="P-loop containing nucleoside triphosphate hydrolases"/>
    <property type="match status" value="1"/>
</dbReference>
<dbReference type="EMBL" id="UINC01001863">
    <property type="protein sequence ID" value="SUZ90066.1"/>
    <property type="molecule type" value="Genomic_DNA"/>
</dbReference>
<reference evidence="10" key="1">
    <citation type="submission" date="2018-05" db="EMBL/GenBank/DDBJ databases">
        <authorList>
            <person name="Lanie J.A."/>
            <person name="Ng W.-L."/>
            <person name="Kazmierczak K.M."/>
            <person name="Andrzejewski T.M."/>
            <person name="Davidsen T.M."/>
            <person name="Wayne K.J."/>
            <person name="Tettelin H."/>
            <person name="Glass J.I."/>
            <person name="Rusch D."/>
            <person name="Podicherti R."/>
            <person name="Tsui H.-C.T."/>
            <person name="Winkler M.E."/>
        </authorList>
    </citation>
    <scope>NUCLEOTIDE SEQUENCE</scope>
</reference>
<evidence type="ECO:0000256" key="8">
    <source>
        <dbReference type="ARBA" id="ARBA00048478"/>
    </source>
</evidence>
<protein>
    <recommendedName>
        <fullName evidence="2">(d)CMP kinase</fullName>
        <ecNumber evidence="2">2.7.4.25</ecNumber>
    </recommendedName>
</protein>
<evidence type="ECO:0000256" key="4">
    <source>
        <dbReference type="ARBA" id="ARBA00022741"/>
    </source>
</evidence>
<evidence type="ECO:0000256" key="3">
    <source>
        <dbReference type="ARBA" id="ARBA00022679"/>
    </source>
</evidence>
<evidence type="ECO:0000313" key="10">
    <source>
        <dbReference type="EMBL" id="SUZ90066.1"/>
    </source>
</evidence>
<feature type="domain" description="Cytidylate kinase" evidence="9">
    <location>
        <begin position="3"/>
        <end position="216"/>
    </location>
</feature>
<dbReference type="GO" id="GO:0036431">
    <property type="term" value="F:dCMP kinase activity"/>
    <property type="evidence" value="ECO:0007669"/>
    <property type="project" value="InterPro"/>
</dbReference>
<gene>
    <name evidence="10" type="ORF">METZ01_LOCUS42920</name>
</gene>
<dbReference type="Gene3D" id="3.40.50.300">
    <property type="entry name" value="P-loop containing nucleotide triphosphate hydrolases"/>
    <property type="match status" value="1"/>
</dbReference>
<dbReference type="EC" id="2.7.4.25" evidence="2"/>
<comment type="catalytic activity">
    <reaction evidence="7">
        <text>dCMP + ATP = dCDP + ADP</text>
        <dbReference type="Rhea" id="RHEA:25094"/>
        <dbReference type="ChEBI" id="CHEBI:30616"/>
        <dbReference type="ChEBI" id="CHEBI:57566"/>
        <dbReference type="ChEBI" id="CHEBI:58593"/>
        <dbReference type="ChEBI" id="CHEBI:456216"/>
        <dbReference type="EC" id="2.7.4.25"/>
    </reaction>
</comment>
<dbReference type="GO" id="GO:0005524">
    <property type="term" value="F:ATP binding"/>
    <property type="evidence" value="ECO:0007669"/>
    <property type="project" value="UniProtKB-KW"/>
</dbReference>
<evidence type="ECO:0000256" key="2">
    <source>
        <dbReference type="ARBA" id="ARBA00012906"/>
    </source>
</evidence>
<dbReference type="AlphaFoldDB" id="A0A381RE35"/>
<keyword evidence="6" id="KW-0067">ATP-binding</keyword>
<keyword evidence="3" id="KW-0808">Transferase</keyword>
<evidence type="ECO:0000256" key="1">
    <source>
        <dbReference type="ARBA" id="ARBA00009427"/>
    </source>
</evidence>
<dbReference type="InterPro" id="IPR027417">
    <property type="entry name" value="P-loop_NTPase"/>
</dbReference>
<dbReference type="CDD" id="cd02020">
    <property type="entry name" value="CMPK"/>
    <property type="match status" value="1"/>
</dbReference>
<dbReference type="InterPro" id="IPR003136">
    <property type="entry name" value="Cytidylate_kin"/>
</dbReference>
<proteinExistence type="inferred from homology"/>
<sequence>MIIAIDGPAASGKSTTAIGVAKCLGITYLDTGAMYRAVTFGLIENDIKFEDSSELDNYLKQIKLKLSETKSGVILNLDGRNISKEIRSSKVTENVSEVSALKSVRDSMVLIQRKMAKKNDCILEGRDIGTVVFPDADFKFFLIADENVRAKRRQNDLKKMGEQKSIDNVTRDIIKRDYKDSTRKHSPLIKSENAIIIDTSNLDINKVIDKIVNIVNKKGH</sequence>
<evidence type="ECO:0000256" key="7">
    <source>
        <dbReference type="ARBA" id="ARBA00047615"/>
    </source>
</evidence>